<dbReference type="KEGG" id="spg:SpyM3_0171"/>
<evidence type="ECO:0000259" key="2">
    <source>
        <dbReference type="Pfam" id="PF14501"/>
    </source>
</evidence>
<accession>A0A0H2UT90</accession>
<dbReference type="GO" id="GO:0042802">
    <property type="term" value="F:identical protein binding"/>
    <property type="evidence" value="ECO:0007669"/>
    <property type="project" value="TreeGrafter"/>
</dbReference>
<dbReference type="EMBL" id="AE014074">
    <property type="protein sequence ID" value="AAM78778.1"/>
    <property type="molecule type" value="Genomic_DNA"/>
</dbReference>
<dbReference type="RefSeq" id="WP_002991186.1">
    <property type="nucleotide sequence ID" value="NC_004070.1"/>
</dbReference>
<dbReference type="PANTHER" id="PTHR40448">
    <property type="entry name" value="TWO-COMPONENT SENSOR HISTIDINE KINASE"/>
    <property type="match status" value="1"/>
</dbReference>
<sequence length="448" mass="52249">MANSEYMFLLLSIIVYYMTKIYIFSFLSDITLPVWKQLTILALALFFNQFPYLSPLLIDPLLFLVVLRQETKQLFSLKALFLAVAPSVLVDLLSRFMGTIVIPYLFLSSGIYLGHIIFDLLAYLLIFPSFAIINYMIGKDYKMICQSGYSKRSHNFYQTLLIFVLVYYVDIFVILGFTDPFLHFHHSLFVPTPYKLLFLMFILLLVYLLSYFNHSSKEYLKNELRREQQAYMTNLETYGKHLEKLYRDVRAFQSDYLSRIERLGQAIKSESITQIQDIYAQTVHEANDYWDDKHYNISKLRKINISSIKSLLSAKIISAEKSGIDLNVEVPDNIKETYIPELDLLLLMSIFCDNAIEAALEAQQPHMSIAYFLLDDYQMFVVTNTTKKKVDINKIFEEGYSSKGSERGIGLSNAQRILKKYPYLSLRTKSFDKEFSQTLTMPKEEVDR</sequence>
<feature type="transmembrane region" description="Helical" evidence="1">
    <location>
        <begin position="40"/>
        <end position="67"/>
    </location>
</feature>
<keyword evidence="1" id="KW-0472">Membrane</keyword>
<keyword evidence="3" id="KW-0418">Kinase</keyword>
<dbReference type="GeneID" id="69900172"/>
<proteinExistence type="predicted"/>
<dbReference type="PANTHER" id="PTHR40448:SF1">
    <property type="entry name" value="TWO-COMPONENT SENSOR HISTIDINE KINASE"/>
    <property type="match status" value="1"/>
</dbReference>
<dbReference type="Gene3D" id="3.30.565.10">
    <property type="entry name" value="Histidine kinase-like ATPase, C-terminal domain"/>
    <property type="match status" value="1"/>
</dbReference>
<dbReference type="HOGENOM" id="CLU_046138_2_1_9"/>
<organism evidence="3 4">
    <name type="scientific">Streptococcus pyogenes serotype M3 (strain ATCC BAA-595 / MGAS315)</name>
    <dbReference type="NCBI Taxonomy" id="198466"/>
    <lineage>
        <taxon>Bacteria</taxon>
        <taxon>Bacillati</taxon>
        <taxon>Bacillota</taxon>
        <taxon>Bacilli</taxon>
        <taxon>Lactobacillales</taxon>
        <taxon>Streptococcaceae</taxon>
        <taxon>Streptococcus</taxon>
    </lineage>
</organism>
<dbReference type="AlphaFoldDB" id="A0A0H2UT90"/>
<name>A0A0H2UT90_STRP3</name>
<dbReference type="InterPro" id="IPR036890">
    <property type="entry name" value="HATPase_C_sf"/>
</dbReference>
<evidence type="ECO:0000313" key="4">
    <source>
        <dbReference type="Proteomes" id="UP000000564"/>
    </source>
</evidence>
<feature type="transmembrane region" description="Helical" evidence="1">
    <location>
        <begin position="7"/>
        <end position="28"/>
    </location>
</feature>
<dbReference type="SUPFAM" id="SSF55874">
    <property type="entry name" value="ATPase domain of HSP90 chaperone/DNA topoisomerase II/histidine kinase"/>
    <property type="match status" value="1"/>
</dbReference>
<feature type="transmembrane region" description="Helical" evidence="1">
    <location>
        <begin position="112"/>
        <end position="135"/>
    </location>
</feature>
<dbReference type="InterPro" id="IPR032834">
    <property type="entry name" value="NatK-like_C"/>
</dbReference>
<feature type="domain" description="Sensor histidine kinase NatK-like C-terminal" evidence="2">
    <location>
        <begin position="342"/>
        <end position="442"/>
    </location>
</feature>
<evidence type="ECO:0000256" key="1">
    <source>
        <dbReference type="SAM" id="Phobius"/>
    </source>
</evidence>
<dbReference type="GO" id="GO:0016301">
    <property type="term" value="F:kinase activity"/>
    <property type="evidence" value="ECO:0007669"/>
    <property type="project" value="UniProtKB-KW"/>
</dbReference>
<feature type="transmembrane region" description="Helical" evidence="1">
    <location>
        <begin position="156"/>
        <end position="176"/>
    </location>
</feature>
<feature type="transmembrane region" description="Helical" evidence="1">
    <location>
        <begin position="196"/>
        <end position="212"/>
    </location>
</feature>
<keyword evidence="1" id="KW-1133">Transmembrane helix</keyword>
<evidence type="ECO:0000313" key="3">
    <source>
        <dbReference type="EMBL" id="AAM78778.1"/>
    </source>
</evidence>
<dbReference type="Proteomes" id="UP000000564">
    <property type="component" value="Chromosome"/>
</dbReference>
<protein>
    <submittedName>
        <fullName evidence="3">Putative histidine kinase</fullName>
    </submittedName>
</protein>
<dbReference type="Pfam" id="PF14501">
    <property type="entry name" value="HATPase_c_5"/>
    <property type="match status" value="1"/>
</dbReference>
<keyword evidence="1" id="KW-0812">Transmembrane</keyword>
<gene>
    <name evidence="3" type="ordered locus">SpyM3_0171</name>
</gene>
<reference evidence="3 4" key="1">
    <citation type="journal article" date="2002" name="Proc. Natl. Acad. Sci. U.S.A.">
        <title>Genome sequence of a serotype M3 strain of group A Streptococcus: phage-encoded toxins, the high-virulence phenotype, and clone emergence.</title>
        <authorList>
            <person name="Beres S.B."/>
            <person name="Sylva G.L."/>
            <person name="Barbian K.D."/>
            <person name="Lei B."/>
            <person name="Hoff J.S."/>
            <person name="Mammarella N.D."/>
            <person name="Liu M.Y."/>
            <person name="Smoot J.C."/>
            <person name="Porcella S.F."/>
            <person name="Parkins L.D."/>
            <person name="Campbell D.S."/>
            <person name="Smith T.M."/>
            <person name="McCormick J.K."/>
            <person name="Leung D.Y."/>
            <person name="Schlievert P.M."/>
            <person name="Musser J.M."/>
        </authorList>
    </citation>
    <scope>NUCLEOTIDE SEQUENCE [LARGE SCALE GENOMIC DNA]</scope>
    <source>
        <strain evidence="4">ATCC BAA-595 / MGAS315</strain>
    </source>
</reference>
<keyword evidence="3" id="KW-0808">Transferase</keyword>
<feature type="transmembrane region" description="Helical" evidence="1">
    <location>
        <begin position="79"/>
        <end position="106"/>
    </location>
</feature>